<gene>
    <name evidence="1" type="ORF">IV501_12240</name>
</gene>
<reference evidence="1" key="1">
    <citation type="submission" date="2021-01" db="EMBL/GenBank/DDBJ databases">
        <title>Lacisediminihabitans sp. nov. strain G11-30, isolated from Antarctic Soil.</title>
        <authorList>
            <person name="Li J."/>
        </authorList>
    </citation>
    <scope>NUCLEOTIDE SEQUENCE</scope>
    <source>
        <strain evidence="1">G11-30</strain>
    </source>
</reference>
<evidence type="ECO:0000313" key="1">
    <source>
        <dbReference type="EMBL" id="MBK4348407.1"/>
    </source>
</evidence>
<dbReference type="EMBL" id="JAEPES010000004">
    <property type="protein sequence ID" value="MBK4348407.1"/>
    <property type="molecule type" value="Genomic_DNA"/>
</dbReference>
<proteinExistence type="predicted"/>
<organism evidence="1 2">
    <name type="scientific">Lacisediminihabitans changchengi</name>
    <dbReference type="NCBI Taxonomy" id="2787634"/>
    <lineage>
        <taxon>Bacteria</taxon>
        <taxon>Bacillati</taxon>
        <taxon>Actinomycetota</taxon>
        <taxon>Actinomycetes</taxon>
        <taxon>Micrococcales</taxon>
        <taxon>Microbacteriaceae</taxon>
        <taxon>Lacisediminihabitans</taxon>
    </lineage>
</organism>
<dbReference type="Proteomes" id="UP000636458">
    <property type="component" value="Unassembled WGS sequence"/>
</dbReference>
<name>A0A934VYU2_9MICO</name>
<dbReference type="RefSeq" id="WP_200556615.1">
    <property type="nucleotide sequence ID" value="NZ_JAEPES010000004.1"/>
</dbReference>
<keyword evidence="2" id="KW-1185">Reference proteome</keyword>
<comment type="caution">
    <text evidence="1">The sequence shown here is derived from an EMBL/GenBank/DDBJ whole genome shotgun (WGS) entry which is preliminary data.</text>
</comment>
<dbReference type="AlphaFoldDB" id="A0A934VYU2"/>
<accession>A0A934VYU2</accession>
<sequence>MSIARSLEIVDFDFDVPTDFSVIPLEADRELNSAHWARSVVAEVVEQDAAAGAVGDIVDELTELRRRLLARQNPWLRALVSIRSELELTIGAIVEVQQFPMDDDDSVDSYEQMVTDGLAHPAPGTRTHIAETWRSESDAGTIVGAFHRFDIRDFGDAEGRLQQRTIFAVFPPDSSDMVRFIFTVADLATFEDMIGDTQAIVETLRVTTEESVI</sequence>
<evidence type="ECO:0000313" key="2">
    <source>
        <dbReference type="Proteomes" id="UP000636458"/>
    </source>
</evidence>
<protein>
    <submittedName>
        <fullName evidence="1">Uncharacterized protein</fullName>
    </submittedName>
</protein>